<accession>A0A9W8I723</accession>
<sequence length="359" mass="38555">MSTDRVLKAGVLGATGTVGQRFIVLLAQNPMFSIHALGASERSAGKAYVLATKWKMSEQLPEEVRNVIVHPCAPEHFGGCDVIFSGLDASVAGDIEKAFFEADFAVFSNAKNYRMHPDVPLCVPVVNTDHYAVVAGQRQARRLKRGFIVTNSNCSTSGLVVPLKALQDRFGALQRVMVTTMQAVSGAGYPGVASLDILDNVVPLIPGEELKMEEEVLKILGGVAADGAACTPLTDLRVSATCNRVPVIDGHTECVSVEFAGTPPSIEEIKQCLREYTCEVQDLGCFSAPKHVIYVAEDEDRPQPRLDRNAGNGMSVTVGRIRKCPVFHVKFTLLVHNTVLGAAGASILNAEYAAKKGYI</sequence>
<keyword evidence="5" id="KW-0028">Amino-acid biosynthesis</keyword>
<dbReference type="PANTHER" id="PTHR46718:SF1">
    <property type="entry name" value="ASPARTATE-SEMIALDEHYDE DEHYDROGENASE"/>
    <property type="match status" value="1"/>
</dbReference>
<keyword evidence="9" id="KW-0486">Methionine biosynthesis</keyword>
<evidence type="ECO:0000256" key="2">
    <source>
        <dbReference type="ARBA" id="ARBA00005097"/>
    </source>
</evidence>
<dbReference type="InterPro" id="IPR000319">
    <property type="entry name" value="Asp-semialdehyde_DH_CS"/>
</dbReference>
<evidence type="ECO:0000256" key="3">
    <source>
        <dbReference type="ARBA" id="ARBA00010584"/>
    </source>
</evidence>
<dbReference type="NCBIfam" id="NF006416">
    <property type="entry name" value="PRK08664.1"/>
    <property type="match status" value="1"/>
</dbReference>
<dbReference type="OrthoDB" id="1894490at2759"/>
<comment type="pathway">
    <text evidence="2">Amino-acid biosynthesis; L-threonine biosynthesis; L-threonine from L-aspartate: step 2/5.</text>
</comment>
<dbReference type="InterPro" id="IPR000534">
    <property type="entry name" value="Semialdehyde_DH_NAD-bd"/>
</dbReference>
<keyword evidence="16" id="KW-1185">Reference proteome</keyword>
<dbReference type="PIRSF" id="PIRSF000148">
    <property type="entry name" value="ASA_dh"/>
    <property type="match status" value="1"/>
</dbReference>
<comment type="function">
    <text evidence="11">Catalyzes the NADPH-dependent formation of L-aspartate 4-semialdehyde (L-ASA) by the reductive dephosphorylation of 4-phospho-L-aspartate. Mediates the second step in the biosynthesis of amino acids that derive from aspartate (the aspartate family of amino acids), including methioinine and threonine, the latter of which is a precursor to isoleucine.</text>
</comment>
<name>A0A9W8I723_9FUNG</name>
<proteinExistence type="inferred from homology"/>
<evidence type="ECO:0000313" key="15">
    <source>
        <dbReference type="EMBL" id="KAJ2849707.1"/>
    </source>
</evidence>
<dbReference type="Gene3D" id="3.30.360.10">
    <property type="entry name" value="Dihydrodipicolinate Reductase, domain 2"/>
    <property type="match status" value="1"/>
</dbReference>
<keyword evidence="6" id="KW-0791">Threonine biosynthesis</keyword>
<dbReference type="Gene3D" id="3.40.50.720">
    <property type="entry name" value="NAD(P)-binding Rossmann-like Domain"/>
    <property type="match status" value="1"/>
</dbReference>
<evidence type="ECO:0000256" key="10">
    <source>
        <dbReference type="ARBA" id="ARBA00049864"/>
    </source>
</evidence>
<dbReference type="EMBL" id="JANBUW010000063">
    <property type="protein sequence ID" value="KAJ2849707.1"/>
    <property type="molecule type" value="Genomic_DNA"/>
</dbReference>
<feature type="active site" description="Proton acceptor" evidence="13">
    <location>
        <position position="251"/>
    </location>
</feature>
<evidence type="ECO:0000256" key="11">
    <source>
        <dbReference type="ARBA" id="ARBA00049950"/>
    </source>
</evidence>
<evidence type="ECO:0000256" key="13">
    <source>
        <dbReference type="PIRSR" id="PIRSR000148-1"/>
    </source>
</evidence>
<dbReference type="InterPro" id="IPR005676">
    <property type="entry name" value="Asp_semi-ald_DH_pep-lack"/>
</dbReference>
<dbReference type="Proteomes" id="UP001139887">
    <property type="component" value="Unassembled WGS sequence"/>
</dbReference>
<dbReference type="PANTHER" id="PTHR46718">
    <property type="entry name" value="ASPARTATE-SEMIALDEHYDE DEHYDROGENASE"/>
    <property type="match status" value="1"/>
</dbReference>
<dbReference type="CDD" id="cd18130">
    <property type="entry name" value="ASADH_C_arch_fung_like"/>
    <property type="match status" value="1"/>
</dbReference>
<dbReference type="SUPFAM" id="SSF55347">
    <property type="entry name" value="Glyceraldehyde-3-phosphate dehydrogenase-like, C-terminal domain"/>
    <property type="match status" value="1"/>
</dbReference>
<keyword evidence="7" id="KW-0521">NADP</keyword>
<evidence type="ECO:0000256" key="4">
    <source>
        <dbReference type="ARBA" id="ARBA00013120"/>
    </source>
</evidence>
<organism evidence="15 16">
    <name type="scientific">Coemansia brasiliensis</name>
    <dbReference type="NCBI Taxonomy" id="2650707"/>
    <lineage>
        <taxon>Eukaryota</taxon>
        <taxon>Fungi</taxon>
        <taxon>Fungi incertae sedis</taxon>
        <taxon>Zoopagomycota</taxon>
        <taxon>Kickxellomycotina</taxon>
        <taxon>Kickxellomycetes</taxon>
        <taxon>Kickxellales</taxon>
        <taxon>Kickxellaceae</taxon>
        <taxon>Coemansia</taxon>
    </lineage>
</organism>
<dbReference type="InterPro" id="IPR036291">
    <property type="entry name" value="NAD(P)-bd_dom_sf"/>
</dbReference>
<evidence type="ECO:0000256" key="1">
    <source>
        <dbReference type="ARBA" id="ARBA00005021"/>
    </source>
</evidence>
<evidence type="ECO:0000259" key="14">
    <source>
        <dbReference type="SMART" id="SM00859"/>
    </source>
</evidence>
<gene>
    <name evidence="15" type="primary">HOM2</name>
    <name evidence="15" type="ORF">IWW36_002434</name>
</gene>
<dbReference type="InterPro" id="IPR012280">
    <property type="entry name" value="Semialdhyde_DH_dimer_dom"/>
</dbReference>
<dbReference type="Pfam" id="PF02774">
    <property type="entry name" value="Semialdhyde_dhC"/>
    <property type="match status" value="1"/>
</dbReference>
<dbReference type="GO" id="GO:0046983">
    <property type="term" value="F:protein dimerization activity"/>
    <property type="evidence" value="ECO:0007669"/>
    <property type="project" value="InterPro"/>
</dbReference>
<dbReference type="FunFam" id="3.30.360.10:FF:000016">
    <property type="entry name" value="Probable aspartate-semialdehyde dehydrogenase"/>
    <property type="match status" value="1"/>
</dbReference>
<dbReference type="InterPro" id="IPR051823">
    <property type="entry name" value="ASADH-related"/>
</dbReference>
<dbReference type="SMART" id="SM00859">
    <property type="entry name" value="Semialdhyde_dh"/>
    <property type="match status" value="1"/>
</dbReference>
<dbReference type="GO" id="GO:0009086">
    <property type="term" value="P:methionine biosynthetic process"/>
    <property type="evidence" value="ECO:0007669"/>
    <property type="project" value="UniProtKB-KW"/>
</dbReference>
<evidence type="ECO:0000256" key="12">
    <source>
        <dbReference type="ARBA" id="ARBA00050041"/>
    </source>
</evidence>
<dbReference type="Pfam" id="PF01118">
    <property type="entry name" value="Semialdhyde_dh"/>
    <property type="match status" value="1"/>
</dbReference>
<comment type="similarity">
    <text evidence="3">Belongs to the aspartate-semialdehyde dehydrogenase family.</text>
</comment>
<dbReference type="GO" id="GO:0009088">
    <property type="term" value="P:threonine biosynthetic process"/>
    <property type="evidence" value="ECO:0007669"/>
    <property type="project" value="UniProtKB-KW"/>
</dbReference>
<dbReference type="EC" id="1.2.1.11" evidence="4"/>
<evidence type="ECO:0000256" key="6">
    <source>
        <dbReference type="ARBA" id="ARBA00022697"/>
    </source>
</evidence>
<dbReference type="FunFam" id="3.40.50.720:FF:000200">
    <property type="entry name" value="Aspartate-semialdehyde dehydrogenase"/>
    <property type="match status" value="1"/>
</dbReference>
<dbReference type="PROSITE" id="PS01103">
    <property type="entry name" value="ASD"/>
    <property type="match status" value="1"/>
</dbReference>
<dbReference type="SUPFAM" id="SSF51735">
    <property type="entry name" value="NAD(P)-binding Rossmann-fold domains"/>
    <property type="match status" value="1"/>
</dbReference>
<evidence type="ECO:0000256" key="7">
    <source>
        <dbReference type="ARBA" id="ARBA00022857"/>
    </source>
</evidence>
<feature type="domain" description="Semialdehyde dehydrogenase NAD-binding" evidence="14">
    <location>
        <begin position="8"/>
        <end position="134"/>
    </location>
</feature>
<comment type="caution">
    <text evidence="15">The sequence shown here is derived from an EMBL/GenBank/DDBJ whole genome shotgun (WGS) entry which is preliminary data.</text>
</comment>
<dbReference type="CDD" id="cd02315">
    <property type="entry name" value="ScASADH_like_N"/>
    <property type="match status" value="1"/>
</dbReference>
<dbReference type="GO" id="GO:0050661">
    <property type="term" value="F:NADP binding"/>
    <property type="evidence" value="ECO:0007669"/>
    <property type="project" value="InterPro"/>
</dbReference>
<evidence type="ECO:0000256" key="8">
    <source>
        <dbReference type="ARBA" id="ARBA00023002"/>
    </source>
</evidence>
<dbReference type="GO" id="GO:0004073">
    <property type="term" value="F:aspartate-semialdehyde dehydrogenase activity"/>
    <property type="evidence" value="ECO:0007669"/>
    <property type="project" value="UniProtKB-EC"/>
</dbReference>
<comment type="pathway">
    <text evidence="1">Amino-acid biosynthesis; L-methionine biosynthesis via de novo pathway; L-homoserine from L-aspartate: step 2/3.</text>
</comment>
<dbReference type="GO" id="GO:0051287">
    <property type="term" value="F:NAD binding"/>
    <property type="evidence" value="ECO:0007669"/>
    <property type="project" value="InterPro"/>
</dbReference>
<evidence type="ECO:0000256" key="9">
    <source>
        <dbReference type="ARBA" id="ARBA00023167"/>
    </source>
</evidence>
<reference evidence="15" key="1">
    <citation type="submission" date="2022-07" db="EMBL/GenBank/DDBJ databases">
        <title>Phylogenomic reconstructions and comparative analyses of Kickxellomycotina fungi.</title>
        <authorList>
            <person name="Reynolds N.K."/>
            <person name="Stajich J.E."/>
            <person name="Barry K."/>
            <person name="Grigoriev I.V."/>
            <person name="Crous P."/>
            <person name="Smith M.E."/>
        </authorList>
    </citation>
    <scope>NUCLEOTIDE SEQUENCE</scope>
    <source>
        <strain evidence="15">NRRL 1566</strain>
    </source>
</reference>
<dbReference type="AlphaFoldDB" id="A0A9W8I723"/>
<evidence type="ECO:0000313" key="16">
    <source>
        <dbReference type="Proteomes" id="UP001139887"/>
    </source>
</evidence>
<comment type="catalytic activity">
    <reaction evidence="10">
        <text>L-aspartate 4-semialdehyde + phosphate + NADP(+) = 4-phospho-L-aspartate + NADPH + H(+)</text>
        <dbReference type="Rhea" id="RHEA:24284"/>
        <dbReference type="ChEBI" id="CHEBI:15378"/>
        <dbReference type="ChEBI" id="CHEBI:43474"/>
        <dbReference type="ChEBI" id="CHEBI:57535"/>
        <dbReference type="ChEBI" id="CHEBI:57783"/>
        <dbReference type="ChEBI" id="CHEBI:58349"/>
        <dbReference type="ChEBI" id="CHEBI:537519"/>
        <dbReference type="EC" id="1.2.1.11"/>
    </reaction>
    <physiologicalReaction direction="right-to-left" evidence="10">
        <dbReference type="Rhea" id="RHEA:24286"/>
    </physiologicalReaction>
</comment>
<protein>
    <recommendedName>
        <fullName evidence="12">Aspartate-semialdehyde dehydrogenase</fullName>
        <ecNumber evidence="4">1.2.1.11</ecNumber>
    </recommendedName>
</protein>
<dbReference type="NCBIfam" id="TIGR00978">
    <property type="entry name" value="asd_EA"/>
    <property type="match status" value="1"/>
</dbReference>
<evidence type="ECO:0000256" key="5">
    <source>
        <dbReference type="ARBA" id="ARBA00022605"/>
    </source>
</evidence>
<keyword evidence="8 15" id="KW-0560">Oxidoreductase</keyword>
<feature type="active site" description="Acyl-thioester intermediate" evidence="13">
    <location>
        <position position="154"/>
    </location>
</feature>